<evidence type="ECO:0000313" key="3">
    <source>
        <dbReference type="Proteomes" id="UP001378592"/>
    </source>
</evidence>
<evidence type="ECO:0000313" key="2">
    <source>
        <dbReference type="EMBL" id="KAK7790953.1"/>
    </source>
</evidence>
<reference evidence="2 3" key="1">
    <citation type="submission" date="2024-03" db="EMBL/GenBank/DDBJ databases">
        <title>The genome assembly and annotation of the cricket Gryllus longicercus Weissman &amp; Gray.</title>
        <authorList>
            <person name="Szrajer S."/>
            <person name="Gray D."/>
            <person name="Ylla G."/>
        </authorList>
    </citation>
    <scope>NUCLEOTIDE SEQUENCE [LARGE SCALE GENOMIC DNA]</scope>
    <source>
        <strain evidence="2">DAG 2021-001</strain>
        <tissue evidence="2">Whole body minus gut</tissue>
    </source>
</reference>
<gene>
    <name evidence="2" type="ORF">R5R35_005882</name>
</gene>
<organism evidence="2 3">
    <name type="scientific">Gryllus longicercus</name>
    <dbReference type="NCBI Taxonomy" id="2509291"/>
    <lineage>
        <taxon>Eukaryota</taxon>
        <taxon>Metazoa</taxon>
        <taxon>Ecdysozoa</taxon>
        <taxon>Arthropoda</taxon>
        <taxon>Hexapoda</taxon>
        <taxon>Insecta</taxon>
        <taxon>Pterygota</taxon>
        <taxon>Neoptera</taxon>
        <taxon>Polyneoptera</taxon>
        <taxon>Orthoptera</taxon>
        <taxon>Ensifera</taxon>
        <taxon>Gryllidea</taxon>
        <taxon>Grylloidea</taxon>
        <taxon>Gryllidae</taxon>
        <taxon>Gryllinae</taxon>
        <taxon>Gryllus</taxon>
    </lineage>
</organism>
<feature type="signal peptide" evidence="1">
    <location>
        <begin position="1"/>
        <end position="23"/>
    </location>
</feature>
<evidence type="ECO:0008006" key="4">
    <source>
        <dbReference type="Google" id="ProtNLM"/>
    </source>
</evidence>
<comment type="caution">
    <text evidence="2">The sequence shown here is derived from an EMBL/GenBank/DDBJ whole genome shotgun (WGS) entry which is preliminary data.</text>
</comment>
<dbReference type="EMBL" id="JAZDUA010000576">
    <property type="protein sequence ID" value="KAK7790953.1"/>
    <property type="molecule type" value="Genomic_DNA"/>
</dbReference>
<accession>A0AAN9VGG1</accession>
<keyword evidence="3" id="KW-1185">Reference proteome</keyword>
<keyword evidence="1" id="KW-0732">Signal</keyword>
<sequence>MHLSTSLVLCAATALLAAAQTSGGDPESDGQWPNPFFFLCPIAHALCPCNTSGPAHTPLARTSELFERISNGIGNDVRFWNGTLQARTPEMLERISKGIGNNNFWNGTLQSRTPEMLERISKGIGNNNFWNGTLPYQH</sequence>
<dbReference type="Proteomes" id="UP001378592">
    <property type="component" value="Unassembled WGS sequence"/>
</dbReference>
<proteinExistence type="predicted"/>
<dbReference type="AlphaFoldDB" id="A0AAN9VGG1"/>
<protein>
    <recommendedName>
        <fullName evidence="4">Accessory gland protein</fullName>
    </recommendedName>
</protein>
<name>A0AAN9VGG1_9ORTH</name>
<feature type="chain" id="PRO_5042865209" description="Accessory gland protein" evidence="1">
    <location>
        <begin position="24"/>
        <end position="138"/>
    </location>
</feature>
<evidence type="ECO:0000256" key="1">
    <source>
        <dbReference type="SAM" id="SignalP"/>
    </source>
</evidence>